<proteinExistence type="predicted"/>
<dbReference type="Pfam" id="PF23360">
    <property type="entry name" value="BBS7_GAE"/>
    <property type="match status" value="1"/>
</dbReference>
<dbReference type="InterPro" id="IPR036322">
    <property type="entry name" value="WD40_repeat_dom_sf"/>
</dbReference>
<dbReference type="InterPro" id="IPR056335">
    <property type="entry name" value="BBS7_hairpin"/>
</dbReference>
<feature type="domain" description="BBS7 platform" evidence="3">
    <location>
        <begin position="566"/>
        <end position="670"/>
    </location>
</feature>
<dbReference type="GO" id="GO:0005930">
    <property type="term" value="C:axoneme"/>
    <property type="evidence" value="ECO:0007669"/>
    <property type="project" value="TreeGrafter"/>
</dbReference>
<feature type="domain" description="BBS7 GAE" evidence="2">
    <location>
        <begin position="451"/>
        <end position="558"/>
    </location>
</feature>
<dbReference type="Pfam" id="PF23361">
    <property type="entry name" value="BBS7_pf"/>
    <property type="match status" value="1"/>
</dbReference>
<dbReference type="PANTHER" id="PTHR16074">
    <property type="entry name" value="BARDET-BIEDL SYNDROME 7 PROTEIN"/>
    <property type="match status" value="1"/>
</dbReference>
<evidence type="ECO:0000259" key="2">
    <source>
        <dbReference type="Pfam" id="PF23360"/>
    </source>
</evidence>
<sequence>MASIDYSQIGLTSKNCLQFIRKTSSNSYELVVGDHSGSLHYFNLDISNHRIETIFKTLPGPNSKISCIDTYSGFKQSESIKILSVCGPSTIKGFNKKGKQFFILELSNLTESIAKFRICRSPDEIHVLGQYIYNSYQVNSELVSNGHHSSGSSKSVTKSSSAYNSVIQSRHYYVSPSKINDFVLMEDRLNRKIVPILGCQDRLIRVLKDSVCYLEIEVCGIPSVMQIVPKHLSDSFTRTSKSSGVDLNLQSQDVFVCYGTMDGKISLLTFKFLEKNKLEPIHNWEVPLESIKQPITCLRFSESTSDLFVGRSDGSIEIWQFSESIRDEEVEQRIDLTLPPSLIGSYNCGESITNLLPLNVGENDNLLLIGSTFTGVIFGLFPQTNVSYSNQINPNQSLISNENIDRIRSLQNECLSLEKQLNIERDNYVKSAVNPKSITLLPDESNFSVLPFFAINDSFVLHNDGSYLLMLESEVSIDVVFLHTFLALDLIDCEKNSAVISYNDRPVDDSNEILVTFRCQSNTNRMGIRMKPVEGQNGWIDVYIISRIMPKSCQARFYQIHPLSLHKRQYSNVKIEFANKLVLTGPFNLNDALNWMRLSLPEIPDKLSSPIPADEQETFCYVSTMTKSTIVCNIKSEKIEIISDNVSSVSILKDFLTREVTRQSIEIGIEVYIDERSLIAMLVLLFPHLRRLVLDKQRQELNEALKDLKIHGRDFATELIADFNLNIKEQSMKENRIESDNEYDAKEEILLGLDRLYGIITDLFIDYHRLKNSSIIASLVSMAKQKLPEMTKMIETTIIDSLEGSYLDSKNFNEDSIDSMLNRIIHKNFIGIENSTKNSSSAEENLSRMITQDLTIQLLIGRLFKFWQISL</sequence>
<dbReference type="GO" id="GO:0034464">
    <property type="term" value="C:BBSome"/>
    <property type="evidence" value="ECO:0007669"/>
    <property type="project" value="TreeGrafter"/>
</dbReference>
<dbReference type="PROSITE" id="PS50082">
    <property type="entry name" value="WD_REPEATS_2"/>
    <property type="match status" value="1"/>
</dbReference>
<gene>
    <name evidence="5" type="ORF">QR98_0011070</name>
</gene>
<dbReference type="GO" id="GO:0016020">
    <property type="term" value="C:membrane"/>
    <property type="evidence" value="ECO:0007669"/>
    <property type="project" value="TreeGrafter"/>
</dbReference>
<evidence type="ECO:0000259" key="4">
    <source>
        <dbReference type="Pfam" id="PF23743"/>
    </source>
</evidence>
<dbReference type="Gene3D" id="2.130.10.10">
    <property type="entry name" value="YVTN repeat-like/Quinoprotein amine dehydrogenase"/>
    <property type="match status" value="1"/>
</dbReference>
<dbReference type="Pfam" id="PF23349">
    <property type="entry name" value="BBS7_hp"/>
    <property type="match status" value="1"/>
</dbReference>
<name>A0A131ZVY5_SARSC</name>
<dbReference type="VEuPathDB" id="VectorBase:SSCA003435"/>
<dbReference type="EMBL" id="JXLN01002640">
    <property type="protein sequence ID" value="KPM02689.1"/>
    <property type="molecule type" value="Genomic_DNA"/>
</dbReference>
<dbReference type="GO" id="GO:0036064">
    <property type="term" value="C:ciliary basal body"/>
    <property type="evidence" value="ECO:0007669"/>
    <property type="project" value="TreeGrafter"/>
</dbReference>
<evidence type="ECO:0000259" key="1">
    <source>
        <dbReference type="Pfam" id="PF23349"/>
    </source>
</evidence>
<reference evidence="5 6" key="1">
    <citation type="journal article" date="2015" name="Parasit. Vectors">
        <title>Draft genome of the scabies mite.</title>
        <authorList>
            <person name="Rider S.D.Jr."/>
            <person name="Morgan M.S."/>
            <person name="Arlian L.G."/>
        </authorList>
    </citation>
    <scope>NUCLEOTIDE SEQUENCE [LARGE SCALE GENOMIC DNA]</scope>
    <source>
        <strain evidence="5">Arlian Lab</strain>
    </source>
</reference>
<dbReference type="GO" id="GO:0060271">
    <property type="term" value="P:cilium assembly"/>
    <property type="evidence" value="ECO:0007669"/>
    <property type="project" value="TreeGrafter"/>
</dbReference>
<evidence type="ECO:0000313" key="6">
    <source>
        <dbReference type="Proteomes" id="UP000616769"/>
    </source>
</evidence>
<dbReference type="Proteomes" id="UP000616769">
    <property type="component" value="Unassembled WGS sequence"/>
</dbReference>
<dbReference type="InterPro" id="IPR001680">
    <property type="entry name" value="WD40_rpt"/>
</dbReference>
<dbReference type="AlphaFoldDB" id="A0A131ZVY5"/>
<evidence type="ECO:0000259" key="3">
    <source>
        <dbReference type="Pfam" id="PF23361"/>
    </source>
</evidence>
<dbReference type="InterPro" id="IPR056333">
    <property type="entry name" value="BBS7_pf_dom"/>
</dbReference>
<dbReference type="InterPro" id="IPR056332">
    <property type="entry name" value="Beta-prop_BBS7"/>
</dbReference>
<dbReference type="InterPro" id="IPR015943">
    <property type="entry name" value="WD40/YVTN_repeat-like_dom_sf"/>
</dbReference>
<dbReference type="GO" id="GO:0043005">
    <property type="term" value="C:neuron projection"/>
    <property type="evidence" value="ECO:0007669"/>
    <property type="project" value="TreeGrafter"/>
</dbReference>
<dbReference type="PANTHER" id="PTHR16074:SF4">
    <property type="entry name" value="BARDET-BIEDL SYNDROME 7 PROTEIN"/>
    <property type="match status" value="1"/>
</dbReference>
<dbReference type="InterPro" id="IPR056334">
    <property type="entry name" value="BBS7_GAE_dom"/>
</dbReference>
<dbReference type="GO" id="GO:0008104">
    <property type="term" value="P:intracellular protein localization"/>
    <property type="evidence" value="ECO:0007669"/>
    <property type="project" value="TreeGrafter"/>
</dbReference>
<feature type="domain" description="BBS7 beta-propeller" evidence="4">
    <location>
        <begin position="168"/>
        <end position="380"/>
    </location>
</feature>
<evidence type="ECO:0000313" key="5">
    <source>
        <dbReference type="EMBL" id="KPM02689.1"/>
    </source>
</evidence>
<feature type="domain" description="BBS7 beta-propeller" evidence="4">
    <location>
        <begin position="25"/>
        <end position="139"/>
    </location>
</feature>
<feature type="domain" description="BBS7 helical hairpin" evidence="1">
    <location>
        <begin position="675"/>
        <end position="796"/>
    </location>
</feature>
<accession>A0A131ZVY5</accession>
<dbReference type="OrthoDB" id="414590at2759"/>
<comment type="caution">
    <text evidence="5">The sequence shown here is derived from an EMBL/GenBank/DDBJ whole genome shotgun (WGS) entry which is preliminary data.</text>
</comment>
<dbReference type="SUPFAM" id="SSF50978">
    <property type="entry name" value="WD40 repeat-like"/>
    <property type="match status" value="1"/>
</dbReference>
<dbReference type="Pfam" id="PF23743">
    <property type="entry name" value="Beta-prop_BBS7"/>
    <property type="match status" value="2"/>
</dbReference>
<organism evidence="5 6">
    <name type="scientific">Sarcoptes scabiei</name>
    <name type="common">Itch mite</name>
    <name type="synonym">Acarus scabiei</name>
    <dbReference type="NCBI Taxonomy" id="52283"/>
    <lineage>
        <taxon>Eukaryota</taxon>
        <taxon>Metazoa</taxon>
        <taxon>Ecdysozoa</taxon>
        <taxon>Arthropoda</taxon>
        <taxon>Chelicerata</taxon>
        <taxon>Arachnida</taxon>
        <taxon>Acari</taxon>
        <taxon>Acariformes</taxon>
        <taxon>Sarcoptiformes</taxon>
        <taxon>Astigmata</taxon>
        <taxon>Psoroptidia</taxon>
        <taxon>Sarcoptoidea</taxon>
        <taxon>Sarcoptidae</taxon>
        <taxon>Sarcoptinae</taxon>
        <taxon>Sarcoptes</taxon>
    </lineage>
</organism>
<protein>
    <submittedName>
        <fullName evidence="5">Uncharacterized protein</fullName>
    </submittedName>
</protein>